<keyword evidence="3 7" id="KW-0812">Transmembrane</keyword>
<feature type="transmembrane region" description="Helical" evidence="7">
    <location>
        <begin position="345"/>
        <end position="369"/>
    </location>
</feature>
<evidence type="ECO:0000256" key="5">
    <source>
        <dbReference type="ARBA" id="ARBA00023136"/>
    </source>
</evidence>
<dbReference type="GO" id="GO:0005886">
    <property type="term" value="C:plasma membrane"/>
    <property type="evidence" value="ECO:0007669"/>
    <property type="project" value="UniProtKB-SubCell"/>
</dbReference>
<keyword evidence="5 7" id="KW-0472">Membrane</keyword>
<dbReference type="InterPro" id="IPR003838">
    <property type="entry name" value="ABC3_permease_C"/>
</dbReference>
<evidence type="ECO:0000256" key="4">
    <source>
        <dbReference type="ARBA" id="ARBA00022989"/>
    </source>
</evidence>
<sequence>MIYLLAALFAFITVSISNRKPAKMAASVSPVEALKYVESTENMKSHKGSSGGKLYRMAFRNVFRNKNRTFVTFTSLFFGLVLYFIISTCLYGIDYEKKYQKEIPDSFILRNLTYQTDDSNTIEEYFTSEIMEKVSGMDGVESVAADYVEPVRFLNVTEDLEAYVKEQALYRECSEDEVKEDFLGEAVGLSMKQLQKFSYQSTLSKEEIQEKLETGEGIFLIDLGTQEYKQISGKEVKITARDGRRNVTYTVLGTLCIGMKDNYENSYRDYGYVNGDNSTYFYTSEQGVKRLRENPRVQTLRVNVEAGKDAQIFSELQDMFLSAEGISMESQLETKQMTEQGFGSIYMAGMVFSAFLIGMGMLNFVNVIFTNIYTRQKELATLESIGMTRKQSKKVLIIEGIYYSIITIGLLLTVGLLISTLAFQLVQKLVYFTMFGIPIVQFTLVFVSMIFICAVVPLLVYRNISKESIVERLRRGQD</sequence>
<evidence type="ECO:0000256" key="6">
    <source>
        <dbReference type="ARBA" id="ARBA00038076"/>
    </source>
</evidence>
<dbReference type="EMBL" id="VUMB01000001">
    <property type="protein sequence ID" value="MSS38784.1"/>
    <property type="molecule type" value="Genomic_DNA"/>
</dbReference>
<feature type="transmembrane region" description="Helical" evidence="7">
    <location>
        <begin position="401"/>
        <end position="423"/>
    </location>
</feature>
<evidence type="ECO:0000313" key="9">
    <source>
        <dbReference type="EMBL" id="MSS38784.1"/>
    </source>
</evidence>
<keyword evidence="4 7" id="KW-1133">Transmembrane helix</keyword>
<evidence type="ECO:0000256" key="7">
    <source>
        <dbReference type="SAM" id="Phobius"/>
    </source>
</evidence>
<dbReference type="AlphaFoldDB" id="A0A844F9I9"/>
<reference evidence="9 10" key="1">
    <citation type="submission" date="2019-08" db="EMBL/GenBank/DDBJ databases">
        <title>In-depth cultivation of the pig gut microbiome towards novel bacterial diversity and tailored functional studies.</title>
        <authorList>
            <person name="Wylensek D."/>
            <person name="Hitch T.C.A."/>
            <person name="Clavel T."/>
        </authorList>
    </citation>
    <scope>NUCLEOTIDE SEQUENCE [LARGE SCALE GENOMIC DNA]</scope>
    <source>
        <strain evidence="9 10">BL-389-WT-3D</strain>
    </source>
</reference>
<evidence type="ECO:0000256" key="1">
    <source>
        <dbReference type="ARBA" id="ARBA00004651"/>
    </source>
</evidence>
<evidence type="ECO:0000313" key="10">
    <source>
        <dbReference type="Proteomes" id="UP000462363"/>
    </source>
</evidence>
<comment type="subcellular location">
    <subcellularLocation>
        <location evidence="1">Cell membrane</location>
        <topology evidence="1">Multi-pass membrane protein</topology>
    </subcellularLocation>
</comment>
<feature type="transmembrane region" description="Helical" evidence="7">
    <location>
        <begin position="70"/>
        <end position="93"/>
    </location>
</feature>
<dbReference type="Proteomes" id="UP000462363">
    <property type="component" value="Unassembled WGS sequence"/>
</dbReference>
<protein>
    <submittedName>
        <fullName evidence="9">FtsX-like permease family protein</fullName>
    </submittedName>
</protein>
<evidence type="ECO:0000256" key="3">
    <source>
        <dbReference type="ARBA" id="ARBA00022692"/>
    </source>
</evidence>
<gene>
    <name evidence="9" type="ORF">FYJ37_00065</name>
</gene>
<feature type="domain" description="ABC3 transporter permease C-terminal" evidence="8">
    <location>
        <begin position="350"/>
        <end position="468"/>
    </location>
</feature>
<dbReference type="PANTHER" id="PTHR30572:SF4">
    <property type="entry name" value="ABC TRANSPORTER PERMEASE YTRF"/>
    <property type="match status" value="1"/>
</dbReference>
<dbReference type="Pfam" id="PF02687">
    <property type="entry name" value="FtsX"/>
    <property type="match status" value="1"/>
</dbReference>
<accession>A0A844F9I9</accession>
<evidence type="ECO:0000256" key="2">
    <source>
        <dbReference type="ARBA" id="ARBA00022475"/>
    </source>
</evidence>
<proteinExistence type="inferred from homology"/>
<comment type="caution">
    <text evidence="9">The sequence shown here is derived from an EMBL/GenBank/DDBJ whole genome shotgun (WGS) entry which is preliminary data.</text>
</comment>
<dbReference type="GO" id="GO:0022857">
    <property type="term" value="F:transmembrane transporter activity"/>
    <property type="evidence" value="ECO:0007669"/>
    <property type="project" value="TreeGrafter"/>
</dbReference>
<evidence type="ECO:0000259" key="8">
    <source>
        <dbReference type="Pfam" id="PF02687"/>
    </source>
</evidence>
<organism evidence="9 10">
    <name type="scientific">Clostridium scindens (strain JCM 10418 / VPI 12708)</name>
    <dbReference type="NCBI Taxonomy" id="29347"/>
    <lineage>
        <taxon>Bacteria</taxon>
        <taxon>Bacillati</taxon>
        <taxon>Bacillota</taxon>
        <taxon>Clostridia</taxon>
        <taxon>Lachnospirales</taxon>
        <taxon>Lachnospiraceae</taxon>
    </lineage>
</organism>
<dbReference type="PANTHER" id="PTHR30572">
    <property type="entry name" value="MEMBRANE COMPONENT OF TRANSPORTER-RELATED"/>
    <property type="match status" value="1"/>
</dbReference>
<dbReference type="InterPro" id="IPR050250">
    <property type="entry name" value="Macrolide_Exporter_MacB"/>
</dbReference>
<keyword evidence="2" id="KW-1003">Cell membrane</keyword>
<name>A0A844F9I9_CLOSV</name>
<comment type="similarity">
    <text evidence="6">Belongs to the ABC-4 integral membrane protein family.</text>
</comment>
<feature type="transmembrane region" description="Helical" evidence="7">
    <location>
        <begin position="435"/>
        <end position="460"/>
    </location>
</feature>